<feature type="region of interest" description="Disordered" evidence="1">
    <location>
        <begin position="158"/>
        <end position="195"/>
    </location>
</feature>
<dbReference type="PANTHER" id="PTHR31066">
    <property type="entry name" value="OS05G0427100 PROTEIN-RELATED"/>
    <property type="match status" value="1"/>
</dbReference>
<dbReference type="SUPFAM" id="SSF54277">
    <property type="entry name" value="CAD &amp; PB1 domains"/>
    <property type="match status" value="1"/>
</dbReference>
<evidence type="ECO:0000259" key="2">
    <source>
        <dbReference type="SMART" id="SM00666"/>
    </source>
</evidence>
<feature type="domain" description="PB1" evidence="2">
    <location>
        <begin position="39"/>
        <end position="125"/>
    </location>
</feature>
<protein>
    <recommendedName>
        <fullName evidence="2">PB1 domain-containing protein</fullName>
    </recommendedName>
</protein>
<dbReference type="EMBL" id="LR862145">
    <property type="protein sequence ID" value="CAD1825517.1"/>
    <property type="molecule type" value="Genomic_DNA"/>
</dbReference>
<proteinExistence type="predicted"/>
<dbReference type="Gene3D" id="3.10.20.90">
    <property type="entry name" value="Phosphatidylinositol 3-kinase Catalytic Subunit, Chain A, domain 1"/>
    <property type="match status" value="1"/>
</dbReference>
<dbReference type="SMART" id="SM00666">
    <property type="entry name" value="PB1"/>
    <property type="match status" value="1"/>
</dbReference>
<organism evidence="3">
    <name type="scientific">Ananas comosus var. bracteatus</name>
    <name type="common">red pineapple</name>
    <dbReference type="NCBI Taxonomy" id="296719"/>
    <lineage>
        <taxon>Eukaryota</taxon>
        <taxon>Viridiplantae</taxon>
        <taxon>Streptophyta</taxon>
        <taxon>Embryophyta</taxon>
        <taxon>Tracheophyta</taxon>
        <taxon>Spermatophyta</taxon>
        <taxon>Magnoliopsida</taxon>
        <taxon>Liliopsida</taxon>
        <taxon>Poales</taxon>
        <taxon>Bromeliaceae</taxon>
        <taxon>Bromelioideae</taxon>
        <taxon>Ananas</taxon>
    </lineage>
</organism>
<dbReference type="CDD" id="cd06410">
    <property type="entry name" value="PB1_UP2"/>
    <property type="match status" value="1"/>
</dbReference>
<dbReference type="InterPro" id="IPR053198">
    <property type="entry name" value="Gynoecium_Dev_Regulator"/>
</dbReference>
<dbReference type="InterPro" id="IPR000270">
    <property type="entry name" value="PB1_dom"/>
</dbReference>
<gene>
    <name evidence="3" type="ORF">CB5_LOCUS8728</name>
</gene>
<sequence>MVSGLPSSDDGPPLQQQQQQRSCTAKFLCSFGGSVLPRPLDGRLRYVGGETRIVAVPRDVCFADLLLRLRDVFDGVDAIKYQQPDEDLDALVSVVNDDDVQNMMEEYDKLVAAGESFTRLRIFLFSHHHLLLLQQNDGFDPAAAAAASIAAHFDAPRTIARPRGGTSTRSTASPTPRRAPRDPARRPTSPPTNSTAAAALISSACAI</sequence>
<evidence type="ECO:0000256" key="1">
    <source>
        <dbReference type="SAM" id="MobiDB-lite"/>
    </source>
</evidence>
<dbReference type="AlphaFoldDB" id="A0A6V7P3Y4"/>
<dbReference type="FunFam" id="3.10.20.90:FF:000058">
    <property type="entry name" value="Octicosapeptide/phox/Bem1p domain kinase superfamily protein"/>
    <property type="match status" value="1"/>
</dbReference>
<dbReference type="PANTHER" id="PTHR31066:SF85">
    <property type="entry name" value="OS02G0809100 PROTEIN"/>
    <property type="match status" value="1"/>
</dbReference>
<reference evidence="3" key="1">
    <citation type="submission" date="2020-07" db="EMBL/GenBank/DDBJ databases">
        <authorList>
            <person name="Lin J."/>
        </authorList>
    </citation>
    <scope>NUCLEOTIDE SEQUENCE</scope>
</reference>
<accession>A0A6V7P3Y4</accession>
<name>A0A6V7P3Y4_ANACO</name>
<dbReference type="Pfam" id="PF00564">
    <property type="entry name" value="PB1"/>
    <property type="match status" value="1"/>
</dbReference>
<evidence type="ECO:0000313" key="3">
    <source>
        <dbReference type="EMBL" id="CAD1825517.1"/>
    </source>
</evidence>
<feature type="compositionally biased region" description="Low complexity" evidence="1">
    <location>
        <begin position="161"/>
        <end position="176"/>
    </location>
</feature>